<feature type="domain" description="MRH" evidence="12">
    <location>
        <begin position="87"/>
        <end position="250"/>
    </location>
</feature>
<evidence type="ECO:0000256" key="2">
    <source>
        <dbReference type="ARBA" id="ARBA00022448"/>
    </source>
</evidence>
<evidence type="ECO:0000313" key="14">
    <source>
        <dbReference type="Proteomes" id="UP000094285"/>
    </source>
</evidence>
<dbReference type="GO" id="GO:0000139">
    <property type="term" value="C:Golgi membrane"/>
    <property type="evidence" value="ECO:0007669"/>
    <property type="project" value="UniProtKB-SubCell"/>
</dbReference>
<dbReference type="InterPro" id="IPR028927">
    <property type="entry name" value="Man-6-P_rcpt"/>
</dbReference>
<dbReference type="PROSITE" id="PS51914">
    <property type="entry name" value="MRH"/>
    <property type="match status" value="1"/>
</dbReference>
<dbReference type="SUPFAM" id="SSF50911">
    <property type="entry name" value="Mannose 6-phosphate receptor domain"/>
    <property type="match status" value="1"/>
</dbReference>
<protein>
    <submittedName>
        <fullName evidence="13">Mannose 6-phosphate receptor domain-containing protein</fullName>
    </submittedName>
</protein>
<keyword evidence="8" id="KW-0325">Glycoprotein</keyword>
<feature type="signal peptide" evidence="11">
    <location>
        <begin position="1"/>
        <end position="25"/>
    </location>
</feature>
<keyword evidence="2" id="KW-0813">Transport</keyword>
<dbReference type="AlphaFoldDB" id="A0A1E4SN56"/>
<dbReference type="PANTHER" id="PTHR15071:SF0">
    <property type="entry name" value="MANNOSE 6-PHOSPHATE RECEPTOR-LIKE PROTEIN 1"/>
    <property type="match status" value="1"/>
</dbReference>
<dbReference type="GeneID" id="30981504"/>
<feature type="chain" id="PRO_5009162846" evidence="11">
    <location>
        <begin position="26"/>
        <end position="295"/>
    </location>
</feature>
<reference evidence="14" key="1">
    <citation type="submission" date="2016-05" db="EMBL/GenBank/DDBJ databases">
        <title>Comparative genomics of biotechnologically important yeasts.</title>
        <authorList>
            <consortium name="DOE Joint Genome Institute"/>
            <person name="Riley R."/>
            <person name="Haridas S."/>
            <person name="Wolfe K.H."/>
            <person name="Lopes M.R."/>
            <person name="Hittinger C.T."/>
            <person name="Goker M."/>
            <person name="Salamov A."/>
            <person name="Wisecaver J."/>
            <person name="Long T.M."/>
            <person name="Aerts A.L."/>
            <person name="Barry K."/>
            <person name="Choi C."/>
            <person name="Clum A."/>
            <person name="Coughlan A.Y."/>
            <person name="Deshpande S."/>
            <person name="Douglass A.P."/>
            <person name="Hanson S.J."/>
            <person name="Klenk H.-P."/>
            <person name="Labutti K."/>
            <person name="Lapidus A."/>
            <person name="Lindquist E."/>
            <person name="Lipzen A."/>
            <person name="Meier-Kolthoff J.P."/>
            <person name="Ohm R.A."/>
            <person name="Otillar R.P."/>
            <person name="Pangilinan J."/>
            <person name="Peng Y."/>
            <person name="Rokas A."/>
            <person name="Rosa C.A."/>
            <person name="Scheuner C."/>
            <person name="Sibirny A.A."/>
            <person name="Slot J.C."/>
            <person name="Stielow J.B."/>
            <person name="Sun H."/>
            <person name="Kurtzman C.P."/>
            <person name="Blackwell M."/>
            <person name="Grigoriev I.V."/>
            <person name="Jeffries T.W."/>
        </authorList>
    </citation>
    <scope>NUCLEOTIDE SEQUENCE [LARGE SCALE GENOMIC DNA]</scope>
    <source>
        <strain evidence="14">NRRL Y-17324</strain>
    </source>
</reference>
<dbReference type="GO" id="GO:0010008">
    <property type="term" value="C:endosome membrane"/>
    <property type="evidence" value="ECO:0007669"/>
    <property type="project" value="UniProtKB-SubCell"/>
</dbReference>
<evidence type="ECO:0000256" key="7">
    <source>
        <dbReference type="ARBA" id="ARBA00023157"/>
    </source>
</evidence>
<keyword evidence="13" id="KW-0675">Receptor</keyword>
<sequence>MSRLYQRVVIPLVVATLLLCGYILSSHTPKDTLINTGSHIIDSFAHITDTTSSQKEQAGPNGGTADNLASGKKTPTTEETKEEVEVDPCTVINPSNHGFIDMRALSSIENDGKALPWISRGYESGYNYTIGICSNPFKRQHEGARDIQDNVNASSIGAFYVDPKTSKYVSMGEFSTTPKFIGKKLTLTYENGSYCENTVNSATGERMRKSTILKFTCDREMMAKAAVSFIGSFNDCHYVFEVRSHYACPAAPKSNNLAVIWIFLLIVSAAVLVYVSGGLLYKQMKKQNKAFTLKA</sequence>
<evidence type="ECO:0000256" key="4">
    <source>
        <dbReference type="ARBA" id="ARBA00022729"/>
    </source>
</evidence>
<dbReference type="PANTHER" id="PTHR15071">
    <property type="entry name" value="MANNOSE-6-PHOSPHATE RECEPTOR FAMILY MEMBER"/>
    <property type="match status" value="1"/>
</dbReference>
<feature type="region of interest" description="Disordered" evidence="9">
    <location>
        <begin position="51"/>
        <end position="85"/>
    </location>
</feature>
<dbReference type="Gene3D" id="2.70.130.10">
    <property type="entry name" value="Mannose-6-phosphate receptor binding domain"/>
    <property type="match status" value="1"/>
</dbReference>
<dbReference type="GO" id="GO:0005770">
    <property type="term" value="C:late endosome"/>
    <property type="evidence" value="ECO:0007669"/>
    <property type="project" value="TreeGrafter"/>
</dbReference>
<dbReference type="Proteomes" id="UP000094285">
    <property type="component" value="Unassembled WGS sequence"/>
</dbReference>
<dbReference type="STRING" id="984487.A0A1E4SN56"/>
<organism evidence="13 14">
    <name type="scientific">Suhomyces tanzawaensis NRRL Y-17324</name>
    <dbReference type="NCBI Taxonomy" id="984487"/>
    <lineage>
        <taxon>Eukaryota</taxon>
        <taxon>Fungi</taxon>
        <taxon>Dikarya</taxon>
        <taxon>Ascomycota</taxon>
        <taxon>Saccharomycotina</taxon>
        <taxon>Pichiomycetes</taxon>
        <taxon>Debaryomycetaceae</taxon>
        <taxon>Suhomyces</taxon>
    </lineage>
</organism>
<dbReference type="InterPro" id="IPR009011">
    <property type="entry name" value="Man6P_isomerase_rcpt-bd_dom_sf"/>
</dbReference>
<dbReference type="EMBL" id="KV453910">
    <property type="protein sequence ID" value="ODV80918.1"/>
    <property type="molecule type" value="Genomic_DNA"/>
</dbReference>
<evidence type="ECO:0000256" key="3">
    <source>
        <dbReference type="ARBA" id="ARBA00022692"/>
    </source>
</evidence>
<dbReference type="RefSeq" id="XP_020066040.1">
    <property type="nucleotide sequence ID" value="XM_020207367.1"/>
</dbReference>
<keyword evidence="6 10" id="KW-0472">Membrane</keyword>
<keyword evidence="7" id="KW-1015">Disulfide bond</keyword>
<evidence type="ECO:0000256" key="9">
    <source>
        <dbReference type="SAM" id="MobiDB-lite"/>
    </source>
</evidence>
<keyword evidence="3 10" id="KW-0812">Transmembrane</keyword>
<evidence type="ECO:0000256" key="10">
    <source>
        <dbReference type="SAM" id="Phobius"/>
    </source>
</evidence>
<gene>
    <name evidence="13" type="ORF">CANTADRAFT_25256</name>
</gene>
<comment type="subcellular location">
    <subcellularLocation>
        <location evidence="1">Golgi apparatus membrane</location>
        <topology evidence="1">Single-pass type I membrane protein</topology>
    </subcellularLocation>
</comment>
<evidence type="ECO:0000256" key="1">
    <source>
        <dbReference type="ARBA" id="ARBA00004614"/>
    </source>
</evidence>
<proteinExistence type="predicted"/>
<evidence type="ECO:0000256" key="8">
    <source>
        <dbReference type="ARBA" id="ARBA00023180"/>
    </source>
</evidence>
<evidence type="ECO:0000256" key="6">
    <source>
        <dbReference type="ARBA" id="ARBA00023136"/>
    </source>
</evidence>
<dbReference type="GO" id="GO:0007034">
    <property type="term" value="P:vacuolar transport"/>
    <property type="evidence" value="ECO:0007669"/>
    <property type="project" value="TreeGrafter"/>
</dbReference>
<name>A0A1E4SN56_9ASCO</name>
<evidence type="ECO:0000256" key="11">
    <source>
        <dbReference type="SAM" id="SignalP"/>
    </source>
</evidence>
<dbReference type="Pfam" id="PF02157">
    <property type="entry name" value="Man-6-P_recep"/>
    <property type="match status" value="1"/>
</dbReference>
<evidence type="ECO:0000259" key="12">
    <source>
        <dbReference type="PROSITE" id="PS51914"/>
    </source>
</evidence>
<keyword evidence="14" id="KW-1185">Reference proteome</keyword>
<feature type="transmembrane region" description="Helical" evidence="10">
    <location>
        <begin position="258"/>
        <end position="281"/>
    </location>
</feature>
<keyword evidence="4 11" id="KW-0732">Signal</keyword>
<dbReference type="OrthoDB" id="4504960at2759"/>
<evidence type="ECO:0000313" key="13">
    <source>
        <dbReference type="EMBL" id="ODV80918.1"/>
    </source>
</evidence>
<evidence type="ECO:0000256" key="5">
    <source>
        <dbReference type="ARBA" id="ARBA00022989"/>
    </source>
</evidence>
<accession>A0A1E4SN56</accession>
<dbReference type="InterPro" id="IPR044865">
    <property type="entry name" value="MRH_dom"/>
</dbReference>
<keyword evidence="5 10" id="KW-1133">Transmembrane helix</keyword>